<dbReference type="RefSeq" id="WP_310320590.1">
    <property type="nucleotide sequence ID" value="NZ_JAVDWU010000010.1"/>
</dbReference>
<sequence length="199" mass="21374">MSTIAPNPALTLRPLRATPSVNAAGATTPSATQTESARSLAVMLLAAVVAAMVVLADRLINTWADGHLFLAWVALWVVVFAGMALFASTARTIAQRTVRSLDGWSQTIARARADARLWNIAQSDPRLMQELQQALMRDRAEADESAASATSGSDFSDALAPLGMSNDVAAPTTVRGSAWSGFIERLSEQRSRNMHLYYI</sequence>
<evidence type="ECO:0000256" key="1">
    <source>
        <dbReference type="SAM" id="Phobius"/>
    </source>
</evidence>
<keyword evidence="1" id="KW-1133">Transmembrane helix</keyword>
<name>A0ABU1WS79_9BURK</name>
<gene>
    <name evidence="2" type="ORF">J2W49_004117</name>
</gene>
<keyword evidence="1" id="KW-0812">Transmembrane</keyword>
<feature type="transmembrane region" description="Helical" evidence="1">
    <location>
        <begin position="40"/>
        <end position="60"/>
    </location>
</feature>
<feature type="transmembrane region" description="Helical" evidence="1">
    <location>
        <begin position="66"/>
        <end position="87"/>
    </location>
</feature>
<reference evidence="2 3" key="1">
    <citation type="submission" date="2023-07" db="EMBL/GenBank/DDBJ databases">
        <title>Sorghum-associated microbial communities from plants grown in Nebraska, USA.</title>
        <authorList>
            <person name="Schachtman D."/>
        </authorList>
    </citation>
    <scope>NUCLEOTIDE SEQUENCE [LARGE SCALE GENOMIC DNA]</scope>
    <source>
        <strain evidence="2 3">4249</strain>
    </source>
</reference>
<evidence type="ECO:0000313" key="3">
    <source>
        <dbReference type="Proteomes" id="UP001265700"/>
    </source>
</evidence>
<dbReference type="EMBL" id="JAVDWU010000010">
    <property type="protein sequence ID" value="MDR7152141.1"/>
    <property type="molecule type" value="Genomic_DNA"/>
</dbReference>
<comment type="caution">
    <text evidence="2">The sequence shown here is derived from an EMBL/GenBank/DDBJ whole genome shotgun (WGS) entry which is preliminary data.</text>
</comment>
<evidence type="ECO:0000313" key="2">
    <source>
        <dbReference type="EMBL" id="MDR7152141.1"/>
    </source>
</evidence>
<dbReference type="Proteomes" id="UP001265700">
    <property type="component" value="Unassembled WGS sequence"/>
</dbReference>
<keyword evidence="3" id="KW-1185">Reference proteome</keyword>
<proteinExistence type="predicted"/>
<keyword evidence="1" id="KW-0472">Membrane</keyword>
<protein>
    <submittedName>
        <fullName evidence="2">Ca2+/Na+ antiporter</fullName>
    </submittedName>
</protein>
<organism evidence="2 3">
    <name type="scientific">Hydrogenophaga palleronii</name>
    <dbReference type="NCBI Taxonomy" id="65655"/>
    <lineage>
        <taxon>Bacteria</taxon>
        <taxon>Pseudomonadati</taxon>
        <taxon>Pseudomonadota</taxon>
        <taxon>Betaproteobacteria</taxon>
        <taxon>Burkholderiales</taxon>
        <taxon>Comamonadaceae</taxon>
        <taxon>Hydrogenophaga</taxon>
    </lineage>
</organism>
<accession>A0ABU1WS79</accession>